<gene>
    <name evidence="2" type="ORF">SASPL_113871</name>
</gene>
<dbReference type="InterPro" id="IPR029063">
    <property type="entry name" value="SAM-dependent_MTases_sf"/>
</dbReference>
<dbReference type="PANTHER" id="PTHR45085">
    <property type="entry name" value="F21J9.14"/>
    <property type="match status" value="1"/>
</dbReference>
<evidence type="ECO:0000313" key="2">
    <source>
        <dbReference type="EMBL" id="KAG6423475.1"/>
    </source>
</evidence>
<evidence type="ECO:0000256" key="1">
    <source>
        <dbReference type="SAM" id="Phobius"/>
    </source>
</evidence>
<keyword evidence="3" id="KW-1185">Reference proteome</keyword>
<feature type="transmembrane region" description="Helical" evidence="1">
    <location>
        <begin position="12"/>
        <end position="29"/>
    </location>
</feature>
<keyword evidence="1" id="KW-0472">Membrane</keyword>
<evidence type="ECO:0008006" key="4">
    <source>
        <dbReference type="Google" id="ProtNLM"/>
    </source>
</evidence>
<accession>A0A8X8Y0T3</accession>
<dbReference type="Proteomes" id="UP000298416">
    <property type="component" value="Unassembled WGS sequence"/>
</dbReference>
<sequence>MEKHVQRLLNRISIAAVISATLLLLLLSIQTPQTCFDPSDPNPKPHMRFPKSTCDFKPRAYTTVEKRNRRIWSTKAWAVAVASYASFFETLRSRNHIANHSHVLVVSAGPGHAVRALRDAGVEDVTGVELVESPPLVSRADPHNLPFFDGIFDLGFGAYLDLALFPARYVAQIERTVRRGGVCVVAVAECGAEEVAEIVKLFRKSRFIDAESVVLAGERRTRIVMEVES</sequence>
<dbReference type="SUPFAM" id="SSF53335">
    <property type="entry name" value="S-adenosyl-L-methionine-dependent methyltransferases"/>
    <property type="match status" value="1"/>
</dbReference>
<comment type="caution">
    <text evidence="2">The sequence shown here is derived from an EMBL/GenBank/DDBJ whole genome shotgun (WGS) entry which is preliminary data.</text>
</comment>
<keyword evidence="1" id="KW-0812">Transmembrane</keyword>
<evidence type="ECO:0000313" key="3">
    <source>
        <dbReference type="Proteomes" id="UP000298416"/>
    </source>
</evidence>
<dbReference type="Gene3D" id="3.40.50.150">
    <property type="entry name" value="Vaccinia Virus protein VP39"/>
    <property type="match status" value="1"/>
</dbReference>
<name>A0A8X8Y0T3_SALSN</name>
<dbReference type="PANTHER" id="PTHR45085:SF3">
    <property type="entry name" value="S-ADENOSYL-L-METHIONINE-DEPENDENT METHYLTRANSFERASES SUPERFAMILY PROTEIN"/>
    <property type="match status" value="1"/>
</dbReference>
<dbReference type="AlphaFoldDB" id="A0A8X8Y0T3"/>
<keyword evidence="1" id="KW-1133">Transmembrane helix</keyword>
<reference evidence="2" key="1">
    <citation type="submission" date="2018-01" db="EMBL/GenBank/DDBJ databases">
        <authorList>
            <person name="Mao J.F."/>
        </authorList>
    </citation>
    <scope>NUCLEOTIDE SEQUENCE</scope>
    <source>
        <strain evidence="2">Huo1</strain>
        <tissue evidence="2">Leaf</tissue>
    </source>
</reference>
<dbReference type="EMBL" id="PNBA02000005">
    <property type="protein sequence ID" value="KAG6423475.1"/>
    <property type="molecule type" value="Genomic_DNA"/>
</dbReference>
<reference evidence="2" key="2">
    <citation type="submission" date="2020-08" db="EMBL/GenBank/DDBJ databases">
        <title>Plant Genome Project.</title>
        <authorList>
            <person name="Zhang R.-G."/>
        </authorList>
    </citation>
    <scope>NUCLEOTIDE SEQUENCE</scope>
    <source>
        <strain evidence="2">Huo1</strain>
        <tissue evidence="2">Leaf</tissue>
    </source>
</reference>
<proteinExistence type="predicted"/>
<organism evidence="2">
    <name type="scientific">Salvia splendens</name>
    <name type="common">Scarlet sage</name>
    <dbReference type="NCBI Taxonomy" id="180675"/>
    <lineage>
        <taxon>Eukaryota</taxon>
        <taxon>Viridiplantae</taxon>
        <taxon>Streptophyta</taxon>
        <taxon>Embryophyta</taxon>
        <taxon>Tracheophyta</taxon>
        <taxon>Spermatophyta</taxon>
        <taxon>Magnoliopsida</taxon>
        <taxon>eudicotyledons</taxon>
        <taxon>Gunneridae</taxon>
        <taxon>Pentapetalae</taxon>
        <taxon>asterids</taxon>
        <taxon>lamiids</taxon>
        <taxon>Lamiales</taxon>
        <taxon>Lamiaceae</taxon>
        <taxon>Nepetoideae</taxon>
        <taxon>Mentheae</taxon>
        <taxon>Salviinae</taxon>
        <taxon>Salvia</taxon>
        <taxon>Salvia subgen. Calosphace</taxon>
        <taxon>core Calosphace</taxon>
    </lineage>
</organism>
<dbReference type="OrthoDB" id="682522at2759"/>
<protein>
    <recommendedName>
        <fullName evidence="4">Methyltransferase type 11 domain-containing protein</fullName>
    </recommendedName>
</protein>